<evidence type="ECO:0000256" key="2">
    <source>
        <dbReference type="ARBA" id="ARBA00023136"/>
    </source>
</evidence>
<dbReference type="PANTHER" id="PTHR30329">
    <property type="entry name" value="STATOR ELEMENT OF FLAGELLAR MOTOR COMPLEX"/>
    <property type="match status" value="1"/>
</dbReference>
<feature type="region of interest" description="Disordered" evidence="5">
    <location>
        <begin position="431"/>
        <end position="450"/>
    </location>
</feature>
<protein>
    <submittedName>
        <fullName evidence="7">OmpA family protein</fullName>
    </submittedName>
</protein>
<feature type="domain" description="OmpA-like" evidence="6">
    <location>
        <begin position="339"/>
        <end position="459"/>
    </location>
</feature>
<dbReference type="RefSeq" id="WP_148770549.1">
    <property type="nucleotide sequence ID" value="NZ_VSSS01000006.1"/>
</dbReference>
<dbReference type="Pfam" id="PF00691">
    <property type="entry name" value="OmpA"/>
    <property type="match status" value="1"/>
</dbReference>
<dbReference type="GO" id="GO:0009279">
    <property type="term" value="C:cell outer membrane"/>
    <property type="evidence" value="ECO:0007669"/>
    <property type="project" value="UniProtKB-SubCell"/>
</dbReference>
<dbReference type="AlphaFoldDB" id="A0A5D3KSC6"/>
<dbReference type="InterPro" id="IPR006665">
    <property type="entry name" value="OmpA-like"/>
</dbReference>
<reference evidence="7 8" key="1">
    <citation type="submission" date="2019-08" db="EMBL/GenBank/DDBJ databases">
        <title>Bradyrhizobium hipponensis sp. nov., a rhizobium isolated from a Lupinus angustifolius root nodule in Tunisia.</title>
        <authorList>
            <person name="Off K."/>
            <person name="Rejili M."/>
            <person name="Mars M."/>
            <person name="Brachmann A."/>
            <person name="Marin M."/>
        </authorList>
    </citation>
    <scope>NUCLEOTIDE SEQUENCE [LARGE SCALE GENOMIC DNA]</scope>
    <source>
        <strain evidence="7 8">CTAW71</strain>
    </source>
</reference>
<organism evidence="7 8">
    <name type="scientific">Bradyrhizobium rifense</name>
    <dbReference type="NCBI Taxonomy" id="515499"/>
    <lineage>
        <taxon>Bacteria</taxon>
        <taxon>Pseudomonadati</taxon>
        <taxon>Pseudomonadota</taxon>
        <taxon>Alphaproteobacteria</taxon>
        <taxon>Hyphomicrobiales</taxon>
        <taxon>Nitrobacteraceae</taxon>
        <taxon>Bradyrhizobium</taxon>
    </lineage>
</organism>
<evidence type="ECO:0000256" key="5">
    <source>
        <dbReference type="SAM" id="MobiDB-lite"/>
    </source>
</evidence>
<dbReference type="PANTHER" id="PTHR30329:SF21">
    <property type="entry name" value="LIPOPROTEIN YIAD-RELATED"/>
    <property type="match status" value="1"/>
</dbReference>
<dbReference type="SUPFAM" id="SSF103088">
    <property type="entry name" value="OmpA-like"/>
    <property type="match status" value="1"/>
</dbReference>
<comment type="subcellular location">
    <subcellularLocation>
        <location evidence="1">Cell outer membrane</location>
    </subcellularLocation>
</comment>
<dbReference type="Gene3D" id="3.30.1330.60">
    <property type="entry name" value="OmpA-like domain"/>
    <property type="match status" value="1"/>
</dbReference>
<sequence>MAPSYKPVPLVGAAFSSNSRTGGSVPAAFDTFLYQPTGGFKHVKLTIKLKISLKQARGFLPVRLDADNKPFLTTPWTDAQWSAFVNSASAQANLWNNRFWLVPPPAFSGLDEVYQKDPFFNKFPNKIFRPNLLCALEVDFSPASGAHRTIEVTNLNAAFITATGRVPDPGVFRSHAFLYDSFDATPWAFPLGHAPGMPASHPVIAHEIGHAIGLDHIGVLTKAPICQLAANLNTANVDRYLPAGSPLAGGTNALVCYGSTNAALAGNIMGAGQAFSSENARPWLWALYTLLDKLLDKPEPITEKAKWRVVMTDPGPGRWIDNGLDIITSDPGPVRVTANDDSLIRISGDVLFDTDKSNIKPEANAALEKAAADIKARIGPRLRYVLINGHTDATGSADYNQRLSEARAKAAADWFVTRKYLERAKIRTQGFGKTQPLSPNTDEPGRAKNRRVELHIVNS</sequence>
<proteinExistence type="predicted"/>
<evidence type="ECO:0000256" key="4">
    <source>
        <dbReference type="PROSITE-ProRule" id="PRU00473"/>
    </source>
</evidence>
<keyword evidence="2 4" id="KW-0472">Membrane</keyword>
<dbReference type="InterPro" id="IPR006690">
    <property type="entry name" value="OMPA-like_CS"/>
</dbReference>
<keyword evidence="3" id="KW-0998">Cell outer membrane</keyword>
<accession>A0A5D3KSC6</accession>
<dbReference type="Proteomes" id="UP000324758">
    <property type="component" value="Unassembled WGS sequence"/>
</dbReference>
<dbReference type="InterPro" id="IPR050330">
    <property type="entry name" value="Bact_OuterMem_StrucFunc"/>
</dbReference>
<comment type="caution">
    <text evidence="7">The sequence shown here is derived from an EMBL/GenBank/DDBJ whole genome shotgun (WGS) entry which is preliminary data.</text>
</comment>
<feature type="compositionally biased region" description="Polar residues" evidence="5">
    <location>
        <begin position="431"/>
        <end position="441"/>
    </location>
</feature>
<gene>
    <name evidence="7" type="ORF">FXB40_01985</name>
</gene>
<dbReference type="SUPFAM" id="SSF55486">
    <property type="entry name" value="Metalloproteases ('zincins'), catalytic domain"/>
    <property type="match status" value="1"/>
</dbReference>
<keyword evidence="8" id="KW-1185">Reference proteome</keyword>
<evidence type="ECO:0000256" key="3">
    <source>
        <dbReference type="ARBA" id="ARBA00023237"/>
    </source>
</evidence>
<dbReference type="PRINTS" id="PR01021">
    <property type="entry name" value="OMPADOMAIN"/>
</dbReference>
<evidence type="ECO:0000313" key="8">
    <source>
        <dbReference type="Proteomes" id="UP000324758"/>
    </source>
</evidence>
<evidence type="ECO:0000256" key="1">
    <source>
        <dbReference type="ARBA" id="ARBA00004442"/>
    </source>
</evidence>
<evidence type="ECO:0000259" key="6">
    <source>
        <dbReference type="PROSITE" id="PS51123"/>
    </source>
</evidence>
<dbReference type="PROSITE" id="PS51123">
    <property type="entry name" value="OMPA_2"/>
    <property type="match status" value="1"/>
</dbReference>
<dbReference type="OrthoDB" id="9814546at2"/>
<evidence type="ECO:0000313" key="7">
    <source>
        <dbReference type="EMBL" id="TYL99630.1"/>
    </source>
</evidence>
<name>A0A5D3KSC6_9BRAD</name>
<dbReference type="EMBL" id="VSSS01000006">
    <property type="protein sequence ID" value="TYL99630.1"/>
    <property type="molecule type" value="Genomic_DNA"/>
</dbReference>
<dbReference type="InterPro" id="IPR006664">
    <property type="entry name" value="OMP_bac"/>
</dbReference>
<dbReference type="InterPro" id="IPR036737">
    <property type="entry name" value="OmpA-like_sf"/>
</dbReference>
<dbReference type="PROSITE" id="PS01068">
    <property type="entry name" value="OMPA_1"/>
    <property type="match status" value="1"/>
</dbReference>
<dbReference type="CDD" id="cd07185">
    <property type="entry name" value="OmpA_C-like"/>
    <property type="match status" value="1"/>
</dbReference>